<feature type="binding site" evidence="2">
    <location>
        <position position="239"/>
    </location>
    <ligand>
        <name>substrate</name>
    </ligand>
</feature>
<evidence type="ECO:0000256" key="1">
    <source>
        <dbReference type="PIRSR" id="PIRSR001100-1"/>
    </source>
</evidence>
<feature type="region of interest" description="Disordered" evidence="4">
    <location>
        <begin position="1"/>
        <end position="28"/>
    </location>
</feature>
<reference evidence="5" key="1">
    <citation type="submission" date="2012-02" db="EMBL/GenBank/DDBJ databases">
        <title>Whole genome shotgun sequence of Gordonia otitidis NBRC 100426.</title>
        <authorList>
            <person name="Yoshida I."/>
            <person name="Hosoyama A."/>
            <person name="Tsuchikane K."/>
            <person name="Katsumata H."/>
            <person name="Yamazaki S."/>
            <person name="Fujita N."/>
        </authorList>
    </citation>
    <scope>NUCLEOTIDE SEQUENCE [LARGE SCALE GENOMIC DNA]</scope>
    <source>
        <strain evidence="5">NBRC 100426</strain>
    </source>
</reference>
<evidence type="ECO:0000256" key="2">
    <source>
        <dbReference type="PIRSR" id="PIRSR001100-2"/>
    </source>
</evidence>
<evidence type="ECO:0000256" key="3">
    <source>
        <dbReference type="RuleBase" id="RU361186"/>
    </source>
</evidence>
<evidence type="ECO:0000313" key="5">
    <source>
        <dbReference type="EMBL" id="GAB34005.1"/>
    </source>
</evidence>
<dbReference type="Gene3D" id="3.20.20.40">
    <property type="entry name" value="1, 4-beta cellobiohydrolase"/>
    <property type="match status" value="1"/>
</dbReference>
<comment type="similarity">
    <text evidence="3">Belongs to the glycosyl hydrolase family 6.</text>
</comment>
<feature type="active site" description="Proton donor" evidence="1">
    <location>
        <position position="119"/>
    </location>
</feature>
<keyword evidence="3" id="KW-0136">Cellulose degradation</keyword>
<dbReference type="RefSeq" id="WP_007238246.1">
    <property type="nucleotide sequence ID" value="NZ_BAFB01000090.1"/>
</dbReference>
<accession>H5TKJ7</accession>
<feature type="compositionally biased region" description="Polar residues" evidence="4">
    <location>
        <begin position="1"/>
        <end position="20"/>
    </location>
</feature>
<name>H5TKJ7_GORO1</name>
<keyword evidence="3" id="KW-0624">Polysaccharide degradation</keyword>
<dbReference type="PANTHER" id="PTHR34876:SF4">
    <property type="entry name" value="1,4-BETA-D-GLUCAN CELLOBIOHYDROLASE C-RELATED"/>
    <property type="match status" value="1"/>
</dbReference>
<dbReference type="AlphaFoldDB" id="H5TKJ7"/>
<dbReference type="PIRSF" id="PIRSF001100">
    <property type="entry name" value="Beta_cellobiohydrolase"/>
    <property type="match status" value="1"/>
</dbReference>
<evidence type="ECO:0000256" key="4">
    <source>
        <dbReference type="SAM" id="MobiDB-lite"/>
    </source>
</evidence>
<dbReference type="STRING" id="1108044.GOOTI_090_00340"/>
<organism evidence="5 6">
    <name type="scientific">Gordonia otitidis (strain DSM 44809 / CCUG 52243 / JCM 12355 / NBRC 100426 / IFM 10032)</name>
    <dbReference type="NCBI Taxonomy" id="1108044"/>
    <lineage>
        <taxon>Bacteria</taxon>
        <taxon>Bacillati</taxon>
        <taxon>Actinomycetota</taxon>
        <taxon>Actinomycetes</taxon>
        <taxon>Mycobacteriales</taxon>
        <taxon>Gordoniaceae</taxon>
        <taxon>Gordonia</taxon>
    </lineage>
</organism>
<dbReference type="PRINTS" id="PR00733">
    <property type="entry name" value="GLHYDRLASE6"/>
</dbReference>
<feature type="active site" description="Proton acceptor" evidence="1">
    <location>
        <position position="275"/>
    </location>
</feature>
<keyword evidence="3" id="KW-0378">Hydrolase</keyword>
<dbReference type="Pfam" id="PF01341">
    <property type="entry name" value="Glyco_hydro_6"/>
    <property type="match status" value="1"/>
</dbReference>
<dbReference type="SUPFAM" id="SSF51989">
    <property type="entry name" value="Glycosyl hydrolases family 6, cellulases"/>
    <property type="match status" value="1"/>
</dbReference>
<feature type="non-terminal residue" evidence="5">
    <location>
        <position position="1"/>
    </location>
</feature>
<sequence>ESTLPPTSFTISPNSQTRQWLKTHPNDPRTPKLTAVLGNHPDSEWITGGSRGLPNLIDMMNASRATNTMPVVVLYNIPGRDDGISGPDYGVTAANYRAWIDGVAAIIGNSPVLAIVEPDALWFIDRQFATNRAGFDERIDLLRYAIDRLSRNPAAHVYLEAGTTSGSVTPDRMADLLRKASPSSGIGFAVNVSSFAPTVPITAYAQRVRTRLIGLGVQNPRYVVDVSRNGNPVWDNNAWCNPPGRKIGPYPTPRPQPSAPGLDANLWVRAPGTSDGPCGVGPGSTGGDLLPSVAYAMIS</sequence>
<proteinExistence type="inferred from homology"/>
<dbReference type="InterPro" id="IPR016288">
    <property type="entry name" value="Beta_cellobiohydrolase"/>
</dbReference>
<dbReference type="Proteomes" id="UP000005038">
    <property type="component" value="Unassembled WGS sequence"/>
</dbReference>
<dbReference type="GO" id="GO:0030245">
    <property type="term" value="P:cellulose catabolic process"/>
    <property type="evidence" value="ECO:0007669"/>
    <property type="project" value="UniProtKB-KW"/>
</dbReference>
<dbReference type="GO" id="GO:0004553">
    <property type="term" value="F:hydrolase activity, hydrolyzing O-glycosyl compounds"/>
    <property type="evidence" value="ECO:0007669"/>
    <property type="project" value="InterPro"/>
</dbReference>
<dbReference type="EC" id="3.2.1.-" evidence="3"/>
<keyword evidence="6" id="KW-1185">Reference proteome</keyword>
<comment type="caution">
    <text evidence="5">The sequence shown here is derived from an EMBL/GenBank/DDBJ whole genome shotgun (WGS) entry which is preliminary data.</text>
</comment>
<keyword evidence="3" id="KW-0119">Carbohydrate metabolism</keyword>
<protein>
    <recommendedName>
        <fullName evidence="3">Glucanase</fullName>
        <ecNumber evidence="3">3.2.1.-</ecNumber>
    </recommendedName>
</protein>
<dbReference type="PANTHER" id="PTHR34876">
    <property type="match status" value="1"/>
</dbReference>
<keyword evidence="3" id="KW-0326">Glycosidase</keyword>
<evidence type="ECO:0000313" key="6">
    <source>
        <dbReference type="Proteomes" id="UP000005038"/>
    </source>
</evidence>
<gene>
    <name evidence="5" type="ORF">GOOTI_090_00340</name>
</gene>
<dbReference type="InterPro" id="IPR036434">
    <property type="entry name" value="Beta_cellobiohydrolase_sf"/>
</dbReference>
<dbReference type="EMBL" id="BAFB01000090">
    <property type="protein sequence ID" value="GAB34005.1"/>
    <property type="molecule type" value="Genomic_DNA"/>
</dbReference>